<dbReference type="NCBIfam" id="NF001208">
    <property type="entry name" value="PRK00174.1"/>
    <property type="match status" value="1"/>
</dbReference>
<dbReference type="Pfam" id="PF16177">
    <property type="entry name" value="ACAS_N"/>
    <property type="match status" value="1"/>
</dbReference>
<keyword evidence="6" id="KW-0460">Magnesium</keyword>
<evidence type="ECO:0000313" key="10">
    <source>
        <dbReference type="EMBL" id="RDI38942.1"/>
    </source>
</evidence>
<feature type="domain" description="Acetyl-coenzyme A synthetase N-terminal" evidence="9">
    <location>
        <begin position="22"/>
        <end position="78"/>
    </location>
</feature>
<keyword evidence="3 6" id="KW-0547">Nucleotide-binding</keyword>
<dbReference type="Pfam" id="PF00501">
    <property type="entry name" value="AMP-binding"/>
    <property type="match status" value="1"/>
</dbReference>
<dbReference type="NCBIfam" id="TIGR02188">
    <property type="entry name" value="Ac_CoA_lig_AcsA"/>
    <property type="match status" value="1"/>
</dbReference>
<feature type="binding site" evidence="6">
    <location>
        <begin position="188"/>
        <end position="191"/>
    </location>
    <ligand>
        <name>CoA</name>
        <dbReference type="ChEBI" id="CHEBI:57287"/>
    </ligand>
</feature>
<evidence type="ECO:0000259" key="7">
    <source>
        <dbReference type="Pfam" id="PF00501"/>
    </source>
</evidence>
<keyword evidence="11" id="KW-1185">Reference proteome</keyword>
<dbReference type="AlphaFoldDB" id="A0A370G570"/>
<dbReference type="GO" id="GO:0003987">
    <property type="term" value="F:acetate-CoA ligase activity"/>
    <property type="evidence" value="ECO:0007669"/>
    <property type="project" value="UniProtKB-UniRule"/>
</dbReference>
<proteinExistence type="inferred from homology"/>
<feature type="binding site" evidence="6">
    <location>
        <position position="532"/>
    </location>
    <ligand>
        <name>Mg(2+)</name>
        <dbReference type="ChEBI" id="CHEBI:18420"/>
    </ligand>
</feature>
<dbReference type="GO" id="GO:0005829">
    <property type="term" value="C:cytosol"/>
    <property type="evidence" value="ECO:0007669"/>
    <property type="project" value="TreeGrafter"/>
</dbReference>
<dbReference type="Gene3D" id="3.40.50.12780">
    <property type="entry name" value="N-terminal domain of ligase-like"/>
    <property type="match status" value="1"/>
</dbReference>
<dbReference type="Pfam" id="PF13193">
    <property type="entry name" value="AMP-binding_C"/>
    <property type="match status" value="1"/>
</dbReference>
<feature type="binding site" evidence="6">
    <location>
        <begin position="406"/>
        <end position="411"/>
    </location>
    <ligand>
        <name>ATP</name>
        <dbReference type="ChEBI" id="CHEBI:30616"/>
    </ligand>
</feature>
<evidence type="ECO:0000256" key="6">
    <source>
        <dbReference type="HAMAP-Rule" id="MF_01123"/>
    </source>
</evidence>
<dbReference type="InterPro" id="IPR045851">
    <property type="entry name" value="AMP-bd_C_sf"/>
</dbReference>
<evidence type="ECO:0000256" key="2">
    <source>
        <dbReference type="ARBA" id="ARBA00022598"/>
    </source>
</evidence>
<dbReference type="GO" id="GO:0005524">
    <property type="term" value="F:ATP binding"/>
    <property type="evidence" value="ECO:0007669"/>
    <property type="project" value="UniProtKB-KW"/>
</dbReference>
<accession>A0A370G570</accession>
<feature type="binding site" evidence="6">
    <location>
        <position position="534"/>
    </location>
    <ligand>
        <name>Mg(2+)</name>
        <dbReference type="ChEBI" id="CHEBI:18420"/>
    </ligand>
</feature>
<dbReference type="InterPro" id="IPR000873">
    <property type="entry name" value="AMP-dep_synth/lig_dom"/>
</dbReference>
<dbReference type="EC" id="6.2.1.1" evidence="6"/>
<comment type="catalytic activity">
    <reaction evidence="6">
        <text>acetate + ATP + CoA = acetyl-CoA + AMP + diphosphate</text>
        <dbReference type="Rhea" id="RHEA:23176"/>
        <dbReference type="ChEBI" id="CHEBI:30089"/>
        <dbReference type="ChEBI" id="CHEBI:30616"/>
        <dbReference type="ChEBI" id="CHEBI:33019"/>
        <dbReference type="ChEBI" id="CHEBI:57287"/>
        <dbReference type="ChEBI" id="CHEBI:57288"/>
        <dbReference type="ChEBI" id="CHEBI:456215"/>
        <dbReference type="EC" id="6.2.1.1"/>
    </reaction>
</comment>
<feature type="domain" description="AMP-binding enzyme C-terminal" evidence="8">
    <location>
        <begin position="526"/>
        <end position="604"/>
    </location>
</feature>
<feature type="domain" description="AMP-dependent synthetase/ligase" evidence="7">
    <location>
        <begin position="80"/>
        <end position="470"/>
    </location>
</feature>
<dbReference type="EMBL" id="QQAX01000030">
    <property type="protein sequence ID" value="RDI38942.1"/>
    <property type="molecule type" value="Genomic_DNA"/>
</dbReference>
<feature type="binding site" evidence="6">
    <location>
        <begin position="382"/>
        <end position="384"/>
    </location>
    <ligand>
        <name>ATP</name>
        <dbReference type="ChEBI" id="CHEBI:30616"/>
    </ligand>
</feature>
<evidence type="ECO:0000256" key="3">
    <source>
        <dbReference type="ARBA" id="ARBA00022741"/>
    </source>
</evidence>
<comment type="caution">
    <text evidence="10">The sequence shown here is derived from an EMBL/GenBank/DDBJ whole genome shotgun (WGS) entry which is preliminary data.</text>
</comment>
<dbReference type="GO" id="GO:0019427">
    <property type="term" value="P:acetyl-CoA biosynthetic process from acetate"/>
    <property type="evidence" value="ECO:0007669"/>
    <property type="project" value="UniProtKB-UniRule"/>
</dbReference>
<dbReference type="InterPro" id="IPR020845">
    <property type="entry name" value="AMP-binding_CS"/>
</dbReference>
<name>A0A370G570_9COXI</name>
<comment type="caution">
    <text evidence="6">Lacks conserved residue(s) required for the propagation of feature annotation.</text>
</comment>
<dbReference type="PANTHER" id="PTHR24095:SF14">
    <property type="entry name" value="ACETYL-COENZYME A SYNTHETASE 1"/>
    <property type="match status" value="1"/>
</dbReference>
<comment type="cofactor">
    <cofactor evidence="6">
        <name>Mg(2+)</name>
        <dbReference type="ChEBI" id="CHEBI:18420"/>
    </cofactor>
</comment>
<dbReference type="FunFam" id="3.40.50.12780:FF:000001">
    <property type="entry name" value="Acetyl-coenzyme A synthetase"/>
    <property type="match status" value="1"/>
</dbReference>
<dbReference type="CDD" id="cd05966">
    <property type="entry name" value="ACS"/>
    <property type="match status" value="1"/>
</dbReference>
<reference evidence="10 11" key="1">
    <citation type="submission" date="2018-07" db="EMBL/GenBank/DDBJ databases">
        <title>Genomic Encyclopedia of Type Strains, Phase IV (KMG-IV): sequencing the most valuable type-strain genomes for metagenomic binning, comparative biology and taxonomic classification.</title>
        <authorList>
            <person name="Goeker M."/>
        </authorList>
    </citation>
    <scope>NUCLEOTIDE SEQUENCE [LARGE SCALE GENOMIC DNA]</scope>
    <source>
        <strain evidence="10 11">DSM 16500</strain>
    </source>
</reference>
<evidence type="ECO:0000259" key="8">
    <source>
        <dbReference type="Pfam" id="PF13193"/>
    </source>
</evidence>
<dbReference type="Gene3D" id="3.30.300.30">
    <property type="match status" value="1"/>
</dbReference>
<dbReference type="FunFam" id="3.30.300.30:FF:000004">
    <property type="entry name" value="Acetyl-coenzyme A synthetase"/>
    <property type="match status" value="1"/>
</dbReference>
<evidence type="ECO:0000259" key="9">
    <source>
        <dbReference type="Pfam" id="PF16177"/>
    </source>
</evidence>
<protein>
    <recommendedName>
        <fullName evidence="6">Acetyl-coenzyme A synthetase</fullName>
        <shortName evidence="6">AcCoA synthetase</shortName>
        <shortName evidence="6">Acs</shortName>
        <ecNumber evidence="6">6.2.1.1</ecNumber>
    </recommendedName>
    <alternativeName>
        <fullName evidence="6">Acetate--CoA ligase</fullName>
    </alternativeName>
    <alternativeName>
        <fullName evidence="6">Acyl-activating enzyme</fullName>
    </alternativeName>
</protein>
<evidence type="ECO:0000256" key="4">
    <source>
        <dbReference type="ARBA" id="ARBA00022840"/>
    </source>
</evidence>
<comment type="PTM">
    <text evidence="6">Acetylated. Deacetylation by the SIR2-homolog deacetylase activates the enzyme.</text>
</comment>
<dbReference type="GO" id="GO:0016208">
    <property type="term" value="F:AMP binding"/>
    <property type="evidence" value="ECO:0007669"/>
    <property type="project" value="InterPro"/>
</dbReference>
<dbReference type="RefSeq" id="WP_114835283.1">
    <property type="nucleotide sequence ID" value="NZ_LR699115.1"/>
</dbReference>
<feature type="binding site" evidence="6">
    <location>
        <position position="518"/>
    </location>
    <ligand>
        <name>CoA</name>
        <dbReference type="ChEBI" id="CHEBI:57287"/>
    </ligand>
</feature>
<evidence type="ECO:0000256" key="1">
    <source>
        <dbReference type="ARBA" id="ARBA00006432"/>
    </source>
</evidence>
<dbReference type="PROSITE" id="PS00455">
    <property type="entry name" value="AMP_BINDING"/>
    <property type="match status" value="1"/>
</dbReference>
<feature type="binding site" evidence="6">
    <location>
        <position position="579"/>
    </location>
    <ligand>
        <name>CoA</name>
        <dbReference type="ChEBI" id="CHEBI:57287"/>
    </ligand>
</feature>
<keyword evidence="5 6" id="KW-0007">Acetylation</keyword>
<feature type="modified residue" description="N6-acetyllysine" evidence="6">
    <location>
        <position position="604"/>
    </location>
</feature>
<dbReference type="Proteomes" id="UP000254720">
    <property type="component" value="Unassembled WGS sequence"/>
</dbReference>
<comment type="function">
    <text evidence="6">Catalyzes the conversion of acetate into acetyl-CoA (AcCoA), an essential intermediate at the junction of anabolic and catabolic pathways. AcsA undergoes a two-step reaction. In the first half reaction, AcsA combines acetate with ATP to form acetyl-adenylate (AcAMP) intermediate. In the second half reaction, it can then transfer the acetyl group from AcAMP to the sulfhydryl group of CoA, forming the product AcCoA.</text>
</comment>
<dbReference type="HAMAP" id="MF_01123">
    <property type="entry name" value="Ac_CoA_synth"/>
    <property type="match status" value="1"/>
</dbReference>
<feature type="binding site" evidence="6">
    <location>
        <position position="537"/>
    </location>
    <ligand>
        <name>Mg(2+)</name>
        <dbReference type="ChEBI" id="CHEBI:18420"/>
    </ligand>
</feature>
<dbReference type="OrthoDB" id="9803968at2"/>
<dbReference type="PANTHER" id="PTHR24095">
    <property type="entry name" value="ACETYL-COENZYME A SYNTHETASE"/>
    <property type="match status" value="1"/>
</dbReference>
<keyword evidence="4 6" id="KW-0067">ATP-binding</keyword>
<evidence type="ECO:0000313" key="11">
    <source>
        <dbReference type="Proteomes" id="UP000254720"/>
    </source>
</evidence>
<dbReference type="InterPro" id="IPR042099">
    <property type="entry name" value="ANL_N_sf"/>
</dbReference>
<feature type="binding site" evidence="6">
    <location>
        <position position="495"/>
    </location>
    <ligand>
        <name>ATP</name>
        <dbReference type="ChEBI" id="CHEBI:30616"/>
    </ligand>
</feature>
<keyword evidence="2 6" id="KW-0436">Ligase</keyword>
<organism evidence="10 11">
    <name type="scientific">Aquicella lusitana</name>
    <dbReference type="NCBI Taxonomy" id="254246"/>
    <lineage>
        <taxon>Bacteria</taxon>
        <taxon>Pseudomonadati</taxon>
        <taxon>Pseudomonadota</taxon>
        <taxon>Gammaproteobacteria</taxon>
        <taxon>Legionellales</taxon>
        <taxon>Coxiellaceae</taxon>
        <taxon>Aquicella</taxon>
    </lineage>
</organism>
<dbReference type="GO" id="GO:0046872">
    <property type="term" value="F:metal ion binding"/>
    <property type="evidence" value="ECO:0007669"/>
    <property type="project" value="UniProtKB-KW"/>
</dbReference>
<sequence>MTDIYPLLPRVANTAYVTTAKYREWYQRSLDDPEGFWGEQAKQYISWFEPWDKVLSGGFDRLDVRWFQGGKLNAAYNCLDRHLQKRAQQPAIIWEGDNPNESAILTYKELYDRVGRLANVLKRYGIKKGDRVCIYLPMIPEAVIAMLACTRIGAIHSVVFAGFSADSLKNRILDAGCTLVITANEGIRGNKAIPLKENVDKALRDCPDVSTVIVVKRTETLVPWEHKRDMWYHNLIAEAQVECSAEIMDAEDPLFILYTSGSTGKPKGILHGTGGYLVYAAMTHKLVFDYHNREIFWCTADVGWITGHTYSVYGPLVNGATIVLFEGVPHYPTAARYWEVIDKHKVNIFYTAPTAIRALRREGDEWVKRTSRKSLRILGTVGEPINPEAWEWYYHIVGEDRCPVVDTWWQTETGGIMITPLPGATPLKPGAASWPFFGVEAKIVNDEGAPVPEGEMGNLVITQPWPGMMQTVYNDHERFVKTYFETFPGQYLTGDQASRDAEGYFWIAGRSDDVIKVSGHRIGTEEVESALVSHAMVSEAAVVSRPDPVKGQNIYAFVTLKTDAKPSDSLKSELVQVVRDVIGPIAAPGYIQWAEELPKTRSGKIMRRLLRKIANNEVKDMGDLSTLANPVVVEDLIKKRNKSEVE</sequence>
<dbReference type="InterPro" id="IPR032387">
    <property type="entry name" value="ACAS_N"/>
</dbReference>
<dbReference type="InterPro" id="IPR011904">
    <property type="entry name" value="Ac_CoA_lig"/>
</dbReference>
<feature type="binding site" evidence="6">
    <location>
        <position position="306"/>
    </location>
    <ligand>
        <name>CoA</name>
        <dbReference type="ChEBI" id="CHEBI:57287"/>
    </ligand>
</feature>
<keyword evidence="6" id="KW-0479">Metal-binding</keyword>
<dbReference type="InterPro" id="IPR025110">
    <property type="entry name" value="AMP-bd_C"/>
</dbReference>
<feature type="binding site" evidence="6">
    <location>
        <position position="510"/>
    </location>
    <ligand>
        <name>ATP</name>
        <dbReference type="ChEBI" id="CHEBI:30616"/>
    </ligand>
</feature>
<gene>
    <name evidence="6" type="primary">acsA</name>
    <name evidence="10" type="ORF">C8D86_1301</name>
</gene>
<feature type="binding site" evidence="6">
    <location>
        <position position="521"/>
    </location>
    <ligand>
        <name>ATP</name>
        <dbReference type="ChEBI" id="CHEBI:30616"/>
    </ligand>
</feature>
<comment type="similarity">
    <text evidence="1 6">Belongs to the ATP-dependent AMP-binding enzyme family.</text>
</comment>
<evidence type="ECO:0000256" key="5">
    <source>
        <dbReference type="ARBA" id="ARBA00022990"/>
    </source>
</evidence>
<dbReference type="SUPFAM" id="SSF56801">
    <property type="entry name" value="Acetyl-CoA synthetase-like"/>
    <property type="match status" value="1"/>
</dbReference>